<evidence type="ECO:0000313" key="1">
    <source>
        <dbReference type="EMBL" id="KAJ3541267.1"/>
    </source>
</evidence>
<evidence type="ECO:0000313" key="2">
    <source>
        <dbReference type="Proteomes" id="UP001148629"/>
    </source>
</evidence>
<dbReference type="Proteomes" id="UP001148629">
    <property type="component" value="Unassembled WGS sequence"/>
</dbReference>
<reference evidence="1" key="1">
    <citation type="submission" date="2022-08" db="EMBL/GenBank/DDBJ databases">
        <title>Genome Sequence of Fusarium decemcellulare.</title>
        <authorList>
            <person name="Buettner E."/>
        </authorList>
    </citation>
    <scope>NUCLEOTIDE SEQUENCE</scope>
    <source>
        <strain evidence="1">Babe19</strain>
    </source>
</reference>
<protein>
    <submittedName>
        <fullName evidence="1">Uncharacterized protein</fullName>
    </submittedName>
</protein>
<gene>
    <name evidence="1" type="ORF">NM208_g4688</name>
</gene>
<keyword evidence="2" id="KW-1185">Reference proteome</keyword>
<sequence length="684" mass="76056">MNTLDDRTDWIDTGDGGSRSFRLLQAALTAHMFYEHLQLFNRFGPDCLMDYYVGMLYGNFHRARHTLRLAEKDITLAEIFHCEDYLQHDRRRCLLFAKISLPADEETMSQDPAETQINLVEITGPVTTIVSTDEATDDTTDAMIVVVIGRHPVATIEEETTGTGTAVTVTATAIETTTVAKMHATRTIHATKTVIVPIVLPTGKRLIIEESDHGHSADDEDGYDSESAASEAPIQSQQAYFTVMTSGSDPFLDGTFTCDRCARRFGSQALLDEHVEMRSCVNPQQLQDEETPAPKTEQCNKCQESFPSQNRLFAHIRKGCTGHVATTEPVYAAIPNLKVSPAASHTFASTPEVPVTEIPLRCVPILVAADRWSREWLNTLEHTIEKRTPTFISGVNHTAGKLYDDWAVFTFFVDGVHADGTDAGVSEFTCGAWIQDGGSVSCLAALLGNEWMIPLGINVLNTKSRLYVTALDDLDDLDDFYVPFEVVRSWRKVTRRVNAARATTVQRRRPPTIGMQRGPWNENEVLKNAAVGYEVDSTGVTRVLLVLGLRGVEMATGNVEHRARPHRRLAALDFGPFIDGDECTPERVTRAMLTLSEILLDRHQRPGDECPSPLVFFTELGGFQAQQLPGVKTEKSTTQHRIVAPTHLTTYTDVIRGLSALFPLLPSTKDRRWNGQMWNRCGHQ</sequence>
<comment type="caution">
    <text evidence="1">The sequence shown here is derived from an EMBL/GenBank/DDBJ whole genome shotgun (WGS) entry which is preliminary data.</text>
</comment>
<proteinExistence type="predicted"/>
<accession>A0ACC1SJS0</accession>
<organism evidence="1 2">
    <name type="scientific">Fusarium decemcellulare</name>
    <dbReference type="NCBI Taxonomy" id="57161"/>
    <lineage>
        <taxon>Eukaryota</taxon>
        <taxon>Fungi</taxon>
        <taxon>Dikarya</taxon>
        <taxon>Ascomycota</taxon>
        <taxon>Pezizomycotina</taxon>
        <taxon>Sordariomycetes</taxon>
        <taxon>Hypocreomycetidae</taxon>
        <taxon>Hypocreales</taxon>
        <taxon>Nectriaceae</taxon>
        <taxon>Fusarium</taxon>
        <taxon>Fusarium decemcellulare species complex</taxon>
    </lineage>
</organism>
<name>A0ACC1SJS0_9HYPO</name>
<dbReference type="EMBL" id="JANRMS010000362">
    <property type="protein sequence ID" value="KAJ3541267.1"/>
    <property type="molecule type" value="Genomic_DNA"/>
</dbReference>